<protein>
    <recommendedName>
        <fullName evidence="3">N-acetyltransferase domain-containing protein</fullName>
    </recommendedName>
</protein>
<dbReference type="AlphaFoldDB" id="A0A380WQU3"/>
<proteinExistence type="predicted"/>
<name>A0A380WQU3_AMIAI</name>
<accession>A0A380WQU3</accession>
<organism evidence="1 2">
    <name type="scientific">Aminobacter aminovorans</name>
    <name type="common">Chelatobacter heintzii</name>
    <dbReference type="NCBI Taxonomy" id="83263"/>
    <lineage>
        <taxon>Bacteria</taxon>
        <taxon>Pseudomonadati</taxon>
        <taxon>Pseudomonadota</taxon>
        <taxon>Alphaproteobacteria</taxon>
        <taxon>Hyphomicrobiales</taxon>
        <taxon>Phyllobacteriaceae</taxon>
        <taxon>Aminobacter</taxon>
    </lineage>
</organism>
<dbReference type="Proteomes" id="UP000254701">
    <property type="component" value="Unassembled WGS sequence"/>
</dbReference>
<dbReference type="RefSeq" id="WP_115732644.1">
    <property type="nucleotide sequence ID" value="NZ_BAAAVY010000037.1"/>
</dbReference>
<dbReference type="EMBL" id="UFSM01000001">
    <property type="protein sequence ID" value="SUU90686.1"/>
    <property type="molecule type" value="Genomic_DNA"/>
</dbReference>
<dbReference type="OrthoDB" id="8116818at2"/>
<gene>
    <name evidence="1" type="ORF">NCTC10684_03944</name>
</gene>
<evidence type="ECO:0008006" key="3">
    <source>
        <dbReference type="Google" id="ProtNLM"/>
    </source>
</evidence>
<sequence>MADIRPADDIDFARFYGGVQVTSRWVGRALWRRRLLAGFGCVIETGEGEWMAFLEVPVEARRPFIFRHILQVLAEVKASGARVIKATCDTSIPRAEALMLKLGFRPTDEILDGKVVWQWVS</sequence>
<dbReference type="SUPFAM" id="SSF55729">
    <property type="entry name" value="Acyl-CoA N-acyltransferases (Nat)"/>
    <property type="match status" value="1"/>
</dbReference>
<evidence type="ECO:0000313" key="2">
    <source>
        <dbReference type="Proteomes" id="UP000254701"/>
    </source>
</evidence>
<evidence type="ECO:0000313" key="1">
    <source>
        <dbReference type="EMBL" id="SUU90686.1"/>
    </source>
</evidence>
<dbReference type="InterPro" id="IPR016181">
    <property type="entry name" value="Acyl_CoA_acyltransferase"/>
</dbReference>
<reference evidence="1 2" key="1">
    <citation type="submission" date="2018-06" db="EMBL/GenBank/DDBJ databases">
        <authorList>
            <consortium name="Pathogen Informatics"/>
            <person name="Doyle S."/>
        </authorList>
    </citation>
    <scope>NUCLEOTIDE SEQUENCE [LARGE SCALE GENOMIC DNA]</scope>
    <source>
        <strain evidence="1 2">NCTC10684</strain>
    </source>
</reference>